<protein>
    <submittedName>
        <fullName evidence="3">Replication initiation protein</fullName>
    </submittedName>
</protein>
<dbReference type="Pfam" id="PF01051">
    <property type="entry name" value="Rep3_N"/>
    <property type="match status" value="1"/>
</dbReference>
<gene>
    <name evidence="3" type="ORF">FDW42_09770</name>
</gene>
<comment type="caution">
    <text evidence="3">The sequence shown here is derived from an EMBL/GenBank/DDBJ whole genome shotgun (WGS) entry which is preliminary data.</text>
</comment>
<dbReference type="InterPro" id="IPR036388">
    <property type="entry name" value="WH-like_DNA-bd_sf"/>
</dbReference>
<evidence type="ECO:0000259" key="2">
    <source>
        <dbReference type="Pfam" id="PF01051"/>
    </source>
</evidence>
<evidence type="ECO:0000256" key="1">
    <source>
        <dbReference type="ARBA" id="ARBA00038283"/>
    </source>
</evidence>
<sequence length="345" mass="41682">MGEKKEIVKYNNDLNYMPMPNFKGRQQDLFFAILSQIQEKHDSKNTLQRFFDPEKRKLVIPFKKFVEICRIDEWNRSFTEIWHEIRDFLNILTSYKIEYKTKRSYYNFVCFEEAEHDTWEQTINITFQKRFYDMVVSYKLGFTAFELAEFISLNSKYTKTLYRILKQFRSTGKAYFSWDEFLRIMDIPESYKNCDIDKQILKPTLKELTELTIFDQMRVPFKNLAYEKEKQKGTRGRGGKVIGITFTFKPENIDMQKLQHEVEQMQSEDDKYKTILANMADKFARFKYNGILHETAGFDFENFKIITNQFIENEFGDKEKRQHAYTARNKELFFKMIDTFKNNIV</sequence>
<dbReference type="InterPro" id="IPR036390">
    <property type="entry name" value="WH_DNA-bd_sf"/>
</dbReference>
<dbReference type="EMBL" id="VDBS01000097">
    <property type="protein sequence ID" value="TNB54926.1"/>
    <property type="molecule type" value="Genomic_DNA"/>
</dbReference>
<dbReference type="GO" id="GO:0006270">
    <property type="term" value="P:DNA replication initiation"/>
    <property type="evidence" value="ECO:0007669"/>
    <property type="project" value="InterPro"/>
</dbReference>
<dbReference type="AlphaFoldDB" id="A0AAX2UG35"/>
<comment type="similarity">
    <text evidence="1">Belongs to the initiator RepB protein family.</text>
</comment>
<evidence type="ECO:0000313" key="3">
    <source>
        <dbReference type="EMBL" id="TNB54926.1"/>
    </source>
</evidence>
<dbReference type="Gene3D" id="1.10.10.10">
    <property type="entry name" value="Winged helix-like DNA-binding domain superfamily/Winged helix DNA-binding domain"/>
    <property type="match status" value="2"/>
</dbReference>
<dbReference type="SUPFAM" id="SSF46785">
    <property type="entry name" value="Winged helix' DNA-binding domain"/>
    <property type="match status" value="1"/>
</dbReference>
<accession>A0AAX2UG35</accession>
<proteinExistence type="inferred from homology"/>
<feature type="domain" description="Initiator Rep protein WH1" evidence="2">
    <location>
        <begin position="7"/>
        <end position="166"/>
    </location>
</feature>
<name>A0AAX2UG35_9BACT</name>
<dbReference type="Pfam" id="PF21205">
    <property type="entry name" value="Rep3_C"/>
    <property type="match status" value="1"/>
</dbReference>
<dbReference type="RefSeq" id="WP_139026940.1">
    <property type="nucleotide sequence ID" value="NZ_VDBS01000097.1"/>
</dbReference>
<organism evidence="3 4">
    <name type="scientific">Campylobacter helveticus</name>
    <dbReference type="NCBI Taxonomy" id="28898"/>
    <lineage>
        <taxon>Bacteria</taxon>
        <taxon>Pseudomonadati</taxon>
        <taxon>Campylobacterota</taxon>
        <taxon>Epsilonproteobacteria</taxon>
        <taxon>Campylobacterales</taxon>
        <taxon>Campylobacteraceae</taxon>
        <taxon>Campylobacter</taxon>
    </lineage>
</organism>
<dbReference type="Proteomes" id="UP000306813">
    <property type="component" value="Unassembled WGS sequence"/>
</dbReference>
<reference evidence="3 4" key="1">
    <citation type="submission" date="2019-05" db="EMBL/GenBank/DDBJ databases">
        <title>Draft genomes of eight strains of Campylobacter helveticus isolated from cats and a dog in New Zealand.</title>
        <authorList>
            <person name="Bojanic K."/>
            <person name="Midwinter A.C."/>
            <person name="Biggs P.J."/>
            <person name="Acke E."/>
            <person name="Cornelius A.J."/>
            <person name="Marshall J.C."/>
        </authorList>
    </citation>
    <scope>NUCLEOTIDE SEQUENCE [LARGE SCALE GENOMIC DNA]</scope>
    <source>
        <strain evidence="3 4">ACP123b</strain>
    </source>
</reference>
<dbReference type="InterPro" id="IPR000525">
    <property type="entry name" value="Initiator_Rep_WH1"/>
</dbReference>
<dbReference type="GO" id="GO:0003887">
    <property type="term" value="F:DNA-directed DNA polymerase activity"/>
    <property type="evidence" value="ECO:0007669"/>
    <property type="project" value="InterPro"/>
</dbReference>
<evidence type="ECO:0000313" key="4">
    <source>
        <dbReference type="Proteomes" id="UP000306813"/>
    </source>
</evidence>